<sequence>MNPSPKYYITGLIGLSLLFGLFLWPAKSHAQELHFGGYLQAMPLRLATTLPEPLGDQTYYEYRLQSRLNFRADFGSNFSLFAEGRARLFAGDLVRDFPVYADFIDKDDGLVNLSWMPVRSGDVLLHLIPDRLYADWSTGDWNIRAGRQRINWGINMISNPNDVFNIYSVYEFDYPERPGTDAVRVRYFIDWASRLEFAVAPSHDGYRESVAAALYGFDFRGYDLQLIAGWYRNRVALGGGWAGSAGGTGLKGELMFFRDAESPLEGRRGNSFVAAVSADHMFSNGLFVIGELLYNSSGGLENFGLLTQPLSADNPSVSAWQLSTVLQQSLNPLTDASITLITYPDERGAFISPSVTRSLTQNTDAKLLAQFFLGASDSPLADAGSVVLVSVKWNF</sequence>
<gene>
    <name evidence="1" type="ORF">CYPRO_0142</name>
</gene>
<dbReference type="EMBL" id="CP027806">
    <property type="protein sequence ID" value="AXI99429.1"/>
    <property type="molecule type" value="Genomic_DNA"/>
</dbReference>
<dbReference type="AlphaFoldDB" id="A0A345UG28"/>
<proteinExistence type="predicted"/>
<organism evidence="1 2">
    <name type="scientific">Cyclonatronum proteinivorum</name>
    <dbReference type="NCBI Taxonomy" id="1457365"/>
    <lineage>
        <taxon>Bacteria</taxon>
        <taxon>Pseudomonadati</taxon>
        <taxon>Balneolota</taxon>
        <taxon>Balneolia</taxon>
        <taxon>Balneolales</taxon>
        <taxon>Cyclonatronaceae</taxon>
        <taxon>Cyclonatronum</taxon>
    </lineage>
</organism>
<keyword evidence="2" id="KW-1185">Reference proteome</keyword>
<reference evidence="1 2" key="1">
    <citation type="submission" date="2018-03" db="EMBL/GenBank/DDBJ databases">
        <title>Phenotypic and genomic properties of Cyclonatronum proteinivorum gen. nov., sp. nov., a haloalkaliphilic bacteroidete from soda lakes possessing Na+-translocating rhodopsin.</title>
        <authorList>
            <person name="Toshchakov S.V."/>
            <person name="Korzhenkov A."/>
            <person name="Samarov N.I."/>
            <person name="Kublanov I.V."/>
            <person name="Muntyan M.S."/>
            <person name="Sorokin D.Y."/>
        </authorList>
    </citation>
    <scope>NUCLEOTIDE SEQUENCE [LARGE SCALE GENOMIC DNA]</scope>
    <source>
        <strain evidence="1 2">Omega</strain>
    </source>
</reference>
<dbReference type="Proteomes" id="UP000254808">
    <property type="component" value="Chromosome"/>
</dbReference>
<dbReference type="OrthoDB" id="5383458at2"/>
<evidence type="ECO:0000313" key="1">
    <source>
        <dbReference type="EMBL" id="AXI99429.1"/>
    </source>
</evidence>
<evidence type="ECO:0008006" key="3">
    <source>
        <dbReference type="Google" id="ProtNLM"/>
    </source>
</evidence>
<dbReference type="RefSeq" id="WP_114982671.1">
    <property type="nucleotide sequence ID" value="NZ_CP027806.1"/>
</dbReference>
<evidence type="ECO:0000313" key="2">
    <source>
        <dbReference type="Proteomes" id="UP000254808"/>
    </source>
</evidence>
<dbReference type="KEGG" id="cprv:CYPRO_0142"/>
<protein>
    <recommendedName>
        <fullName evidence="3">Alginate export domain-containing protein</fullName>
    </recommendedName>
</protein>
<name>A0A345UG28_9BACT</name>
<accession>A0A345UG28</accession>